<proteinExistence type="predicted"/>
<dbReference type="GO" id="GO:0005634">
    <property type="term" value="C:nucleus"/>
    <property type="evidence" value="ECO:0007669"/>
    <property type="project" value="TreeGrafter"/>
</dbReference>
<feature type="compositionally biased region" description="Polar residues" evidence="2">
    <location>
        <begin position="366"/>
        <end position="377"/>
    </location>
</feature>
<dbReference type="PANTHER" id="PTHR11208:SF98">
    <property type="entry name" value="RNA-BINDING KH DOMAIN-CONTAINING PROTEIN"/>
    <property type="match status" value="1"/>
</dbReference>
<dbReference type="SMART" id="SM00322">
    <property type="entry name" value="KH"/>
    <property type="match status" value="1"/>
</dbReference>
<evidence type="ECO:0000313" key="5">
    <source>
        <dbReference type="Proteomes" id="UP001151532"/>
    </source>
</evidence>
<evidence type="ECO:0000256" key="1">
    <source>
        <dbReference type="ARBA" id="ARBA00022884"/>
    </source>
</evidence>
<name>A0A9Q0T8R9_SALPP</name>
<keyword evidence="1" id="KW-0694">RNA-binding</keyword>
<dbReference type="Gene3D" id="3.30.1370.10">
    <property type="entry name" value="K Homology domain, type 1"/>
    <property type="match status" value="1"/>
</dbReference>
<protein>
    <submittedName>
        <fullName evidence="4">RNA-BINDING KH DOMAIN-CONTAINING PROTEIN</fullName>
    </submittedName>
</protein>
<gene>
    <name evidence="4" type="ORF">OIU79_009572</name>
</gene>
<dbReference type="InterPro" id="IPR004087">
    <property type="entry name" value="KH_dom"/>
</dbReference>
<feature type="region of interest" description="Disordered" evidence="2">
    <location>
        <begin position="560"/>
        <end position="596"/>
    </location>
</feature>
<feature type="region of interest" description="Disordered" evidence="2">
    <location>
        <begin position="712"/>
        <end position="764"/>
    </location>
</feature>
<dbReference type="OrthoDB" id="6777263at2759"/>
<feature type="compositionally biased region" description="Polar residues" evidence="2">
    <location>
        <begin position="468"/>
        <end position="496"/>
    </location>
</feature>
<feature type="region of interest" description="Disordered" evidence="2">
    <location>
        <begin position="347"/>
        <end position="496"/>
    </location>
</feature>
<feature type="compositionally biased region" description="Polar residues" evidence="2">
    <location>
        <begin position="564"/>
        <end position="580"/>
    </location>
</feature>
<comment type="caution">
    <text evidence="4">The sequence shown here is derived from an EMBL/GenBank/DDBJ whole genome shotgun (WGS) entry which is preliminary data.</text>
</comment>
<organism evidence="4 5">
    <name type="scientific">Salix purpurea</name>
    <name type="common">Purple osier willow</name>
    <dbReference type="NCBI Taxonomy" id="77065"/>
    <lineage>
        <taxon>Eukaryota</taxon>
        <taxon>Viridiplantae</taxon>
        <taxon>Streptophyta</taxon>
        <taxon>Embryophyta</taxon>
        <taxon>Tracheophyta</taxon>
        <taxon>Spermatophyta</taxon>
        <taxon>Magnoliopsida</taxon>
        <taxon>eudicotyledons</taxon>
        <taxon>Gunneridae</taxon>
        <taxon>Pentapetalae</taxon>
        <taxon>rosids</taxon>
        <taxon>fabids</taxon>
        <taxon>Malpighiales</taxon>
        <taxon>Salicaceae</taxon>
        <taxon>Saliceae</taxon>
        <taxon>Salix</taxon>
    </lineage>
</organism>
<evidence type="ECO:0000313" key="4">
    <source>
        <dbReference type="EMBL" id="KAJ6704685.1"/>
    </source>
</evidence>
<dbReference type="InterPro" id="IPR036612">
    <property type="entry name" value="KH_dom_type_1_sf"/>
</dbReference>
<feature type="domain" description="K Homology" evidence="3">
    <location>
        <begin position="149"/>
        <end position="244"/>
    </location>
</feature>
<evidence type="ECO:0000259" key="3">
    <source>
        <dbReference type="SMART" id="SM00322"/>
    </source>
</evidence>
<dbReference type="InterPro" id="IPR055256">
    <property type="entry name" value="KH_1_KHDC4/BBP-like"/>
</dbReference>
<dbReference type="EMBL" id="JAPFFK010000016">
    <property type="protein sequence ID" value="KAJ6704685.1"/>
    <property type="molecule type" value="Genomic_DNA"/>
</dbReference>
<dbReference type="InterPro" id="IPR045071">
    <property type="entry name" value="BBP-like"/>
</dbReference>
<reference evidence="4" key="1">
    <citation type="submission" date="2022-11" db="EMBL/GenBank/DDBJ databases">
        <authorList>
            <person name="Hyden B.L."/>
            <person name="Feng K."/>
            <person name="Yates T."/>
            <person name="Jawdy S."/>
            <person name="Smart L.B."/>
            <person name="Muchero W."/>
        </authorList>
    </citation>
    <scope>NUCLEOTIDE SEQUENCE</scope>
    <source>
        <tissue evidence="4">Shoot tip</tissue>
    </source>
</reference>
<dbReference type="GO" id="GO:0003729">
    <property type="term" value="F:mRNA binding"/>
    <property type="evidence" value="ECO:0007669"/>
    <property type="project" value="TreeGrafter"/>
</dbReference>
<reference evidence="4" key="2">
    <citation type="journal article" date="2023" name="Int. J. Mol. Sci.">
        <title>De Novo Assembly and Annotation of 11 Diverse Shrub Willow (Salix) Genomes Reveals Novel Gene Organization in Sex-Linked Regions.</title>
        <authorList>
            <person name="Hyden B."/>
            <person name="Feng K."/>
            <person name="Yates T.B."/>
            <person name="Jawdy S."/>
            <person name="Cereghino C."/>
            <person name="Smart L.B."/>
            <person name="Muchero W."/>
        </authorList>
    </citation>
    <scope>NUCLEOTIDE SEQUENCE</scope>
    <source>
        <tissue evidence="4">Shoot tip</tissue>
    </source>
</reference>
<keyword evidence="5" id="KW-1185">Reference proteome</keyword>
<dbReference type="GO" id="GO:0048024">
    <property type="term" value="P:regulation of mRNA splicing, via spliceosome"/>
    <property type="evidence" value="ECO:0007669"/>
    <property type="project" value="TreeGrafter"/>
</dbReference>
<sequence>MVQRYSENGMSVKGFVIPKNKLSGSLVPIFKGGKKPGGNVVVNGESTNQVQRKTKWGPDLTQDADVRRGRALAYQTRVDQIVQQLKSEIPEPGGDQDAHEFNELEDRKSSSPPVHNKNTELLELEKQEAIGEILKLNPTYKVPPDYKPLLKEITVPIPVKEYPGYNFIGLIFGHGSETQKRLEKETGAKIQVHGTKAHTGEKVEISSSDGNETQVVYEELSVLVTASTFEKVDEAVVLIELLLSSVSGNLAAGDNATVSQNQEASTPFMVSTHVNQGVLPPVTPQQGQFQYQNSWFPAATPQALAHQPSGLIPPQTFSAPILNNPVHVQSSSFNSSTMPSLFGPRPVQAFSNPYQPRNFPMPAPQPQFTGSLSQPTGLSVARPLLLQPLSSGPTGPPPDRPLRPSGISSGWPGAPSSVPASLGFGNMGQTTPPMVPPPGPRHAVPQLGFPSPAAPPNAISMNRPPTAPTFTSVPQPQAGPSSAPTPMQSSLGMPLPNSSITPAFGSAPISSLMMPASQATLQSGVVGAFPVTTSNFAPIRSPTITNAKVQHSGTGDFTFRPHHQQNPSPQIVPSFSSHHAAQNGPLPRPRMQTQTPQAPHFHMDAPNSTTQPGRHLFPPHVGNQRGQAPFVGNPTGHSLHPRLPPFSNASPGGPPVMQMGSRNFSSTPHLPNLTGPLPPRPGNPMQLQQNYPAPIAPRGQSIALNQQPFISSASARPPSFQGGQQVYDPFSPTSVSVASQRQVGNLEKRRKSENDPEYEDLMDSVGSDDTISAIRIARLTINGNLEEDSYFFARVISTGAGAITIVMPRYQVTAPLNVKHAIHSKFRTGYASSLGQLLEEAK</sequence>
<feature type="compositionally biased region" description="Polar residues" evidence="2">
    <location>
        <begin position="731"/>
        <end position="743"/>
    </location>
</feature>
<dbReference type="AlphaFoldDB" id="A0A9Q0T8R9"/>
<dbReference type="PANTHER" id="PTHR11208">
    <property type="entry name" value="RNA-BINDING PROTEIN RELATED"/>
    <property type="match status" value="1"/>
</dbReference>
<dbReference type="Proteomes" id="UP001151532">
    <property type="component" value="Chromosome 3"/>
</dbReference>
<evidence type="ECO:0000256" key="2">
    <source>
        <dbReference type="SAM" id="MobiDB-lite"/>
    </source>
</evidence>
<dbReference type="SUPFAM" id="SSF54791">
    <property type="entry name" value="Eukaryotic type KH-domain (KH-domain type I)"/>
    <property type="match status" value="1"/>
</dbReference>
<accession>A0A9Q0T8R9</accession>
<dbReference type="Pfam" id="PF22675">
    <property type="entry name" value="KH-I_KHDC4-BBP"/>
    <property type="match status" value="1"/>
</dbReference>